<evidence type="ECO:0000256" key="1">
    <source>
        <dbReference type="ARBA" id="ARBA00001946"/>
    </source>
</evidence>
<dbReference type="CDD" id="cd02883">
    <property type="entry name" value="NUDIX_Hydrolase"/>
    <property type="match status" value="1"/>
</dbReference>
<dbReference type="InterPro" id="IPR000086">
    <property type="entry name" value="NUDIX_hydrolase_dom"/>
</dbReference>
<organism evidence="5 6">
    <name type="scientific">Rossellomorea pakistanensis</name>
    <dbReference type="NCBI Taxonomy" id="992288"/>
    <lineage>
        <taxon>Bacteria</taxon>
        <taxon>Bacillati</taxon>
        <taxon>Bacillota</taxon>
        <taxon>Bacilli</taxon>
        <taxon>Bacillales</taxon>
        <taxon>Bacillaceae</taxon>
        <taxon>Rossellomorea</taxon>
    </lineage>
</organism>
<keyword evidence="6" id="KW-1185">Reference proteome</keyword>
<dbReference type="PRINTS" id="PR00502">
    <property type="entry name" value="NUDIXFAMILY"/>
</dbReference>
<dbReference type="InterPro" id="IPR020476">
    <property type="entry name" value="Nudix_hydrolase"/>
</dbReference>
<dbReference type="EC" id="2.3.1.82" evidence="5"/>
<keyword evidence="5" id="KW-0012">Acyltransferase</keyword>
<dbReference type="EMBL" id="JAFBDZ010000002">
    <property type="protein sequence ID" value="MBM7585659.1"/>
    <property type="molecule type" value="Genomic_DNA"/>
</dbReference>
<reference evidence="5 6" key="1">
    <citation type="submission" date="2021-01" db="EMBL/GenBank/DDBJ databases">
        <title>Genomic Encyclopedia of Type Strains, Phase IV (KMG-IV): sequencing the most valuable type-strain genomes for metagenomic binning, comparative biology and taxonomic classification.</title>
        <authorList>
            <person name="Goeker M."/>
        </authorList>
    </citation>
    <scope>NUCLEOTIDE SEQUENCE [LARGE SCALE GENOMIC DNA]</scope>
    <source>
        <strain evidence="5 6">DSM 24834</strain>
    </source>
</reference>
<gene>
    <name evidence="5" type="ORF">JOC86_002201</name>
</gene>
<dbReference type="PANTHER" id="PTHR43046:SF2">
    <property type="entry name" value="8-OXO-DGTP DIPHOSPHATASE-RELATED"/>
    <property type="match status" value="1"/>
</dbReference>
<dbReference type="Gene3D" id="3.90.79.10">
    <property type="entry name" value="Nucleoside Triphosphate Pyrophosphohydrolase"/>
    <property type="match status" value="1"/>
</dbReference>
<protein>
    <submittedName>
        <fullName evidence="5">Aminoglycoside 6'-N-acetyltransferase</fullName>
        <ecNumber evidence="5">2.3.1.82</ecNumber>
    </submittedName>
</protein>
<evidence type="ECO:0000256" key="3">
    <source>
        <dbReference type="RuleBase" id="RU003476"/>
    </source>
</evidence>
<keyword evidence="2 3" id="KW-0378">Hydrolase</keyword>
<dbReference type="InterPro" id="IPR015797">
    <property type="entry name" value="NUDIX_hydrolase-like_dom_sf"/>
</dbReference>
<dbReference type="RefSeq" id="WP_205172032.1">
    <property type="nucleotide sequence ID" value="NZ_JAFBDZ010000002.1"/>
</dbReference>
<comment type="caution">
    <text evidence="5">The sequence shown here is derived from an EMBL/GenBank/DDBJ whole genome shotgun (WGS) entry which is preliminary data.</text>
</comment>
<evidence type="ECO:0000313" key="6">
    <source>
        <dbReference type="Proteomes" id="UP001646157"/>
    </source>
</evidence>
<dbReference type="PROSITE" id="PS51462">
    <property type="entry name" value="NUDIX"/>
    <property type="match status" value="1"/>
</dbReference>
<evidence type="ECO:0000313" key="5">
    <source>
        <dbReference type="EMBL" id="MBM7585659.1"/>
    </source>
</evidence>
<keyword evidence="5" id="KW-0808">Transferase</keyword>
<comment type="similarity">
    <text evidence="3">Belongs to the Nudix hydrolase family.</text>
</comment>
<accession>A0ABS2NCS8</accession>
<dbReference type="SUPFAM" id="SSF55811">
    <property type="entry name" value="Nudix"/>
    <property type="match status" value="1"/>
</dbReference>
<dbReference type="Proteomes" id="UP001646157">
    <property type="component" value="Unassembled WGS sequence"/>
</dbReference>
<proteinExistence type="inferred from homology"/>
<dbReference type="GO" id="GO:0047663">
    <property type="term" value="F:aminoglycoside 6'-N-acetyltransferase activity"/>
    <property type="evidence" value="ECO:0007669"/>
    <property type="project" value="UniProtKB-EC"/>
</dbReference>
<comment type="cofactor">
    <cofactor evidence="1">
        <name>Mg(2+)</name>
        <dbReference type="ChEBI" id="CHEBI:18420"/>
    </cofactor>
</comment>
<dbReference type="PROSITE" id="PS00893">
    <property type="entry name" value="NUDIX_BOX"/>
    <property type="match status" value="1"/>
</dbReference>
<dbReference type="PANTHER" id="PTHR43046">
    <property type="entry name" value="GDP-MANNOSE MANNOSYL HYDROLASE"/>
    <property type="match status" value="1"/>
</dbReference>
<dbReference type="Pfam" id="PF00293">
    <property type="entry name" value="NUDIX"/>
    <property type="match status" value="1"/>
</dbReference>
<feature type="domain" description="Nudix hydrolase" evidence="4">
    <location>
        <begin position="3"/>
        <end position="127"/>
    </location>
</feature>
<evidence type="ECO:0000259" key="4">
    <source>
        <dbReference type="PROSITE" id="PS51462"/>
    </source>
</evidence>
<sequence>MEKWLGAAGVCVKDKKVLMVLQGTKEEPKCWSVPSGGMEKGETYEECCIREIKEETGYDVEIIKPLFQKESPYGEVHYFEAKVTGGSPIIQDPDNLIYDIDWKSESEIEELTLTYEEDRDFLIKIIGK</sequence>
<evidence type="ECO:0000256" key="2">
    <source>
        <dbReference type="ARBA" id="ARBA00022801"/>
    </source>
</evidence>
<name>A0ABS2NCS8_9BACI</name>
<dbReference type="InterPro" id="IPR020084">
    <property type="entry name" value="NUDIX_hydrolase_CS"/>
</dbReference>